<accession>A0AAV0D6M2</accession>
<dbReference type="Pfam" id="PF05699">
    <property type="entry name" value="Dimer_Tnp_hAT"/>
    <property type="match status" value="1"/>
</dbReference>
<proteinExistence type="predicted"/>
<protein>
    <recommendedName>
        <fullName evidence="2">HAT C-terminal dimerisation domain-containing protein</fullName>
    </recommendedName>
</protein>
<keyword evidence="4" id="KW-1185">Reference proteome</keyword>
<feature type="compositionally biased region" description="Basic and acidic residues" evidence="1">
    <location>
        <begin position="20"/>
        <end position="30"/>
    </location>
</feature>
<dbReference type="GO" id="GO:0046983">
    <property type="term" value="F:protein dimerization activity"/>
    <property type="evidence" value="ECO:0007669"/>
    <property type="project" value="InterPro"/>
</dbReference>
<dbReference type="EMBL" id="CAMAPF010000062">
    <property type="protein sequence ID" value="CAH9090034.1"/>
    <property type="molecule type" value="Genomic_DNA"/>
</dbReference>
<dbReference type="Proteomes" id="UP001152523">
    <property type="component" value="Unassembled WGS sequence"/>
</dbReference>
<name>A0AAV0D6M2_9ASTE</name>
<feature type="domain" description="HAT C-terminal dimerisation" evidence="2">
    <location>
        <begin position="23"/>
        <end position="94"/>
    </location>
</feature>
<reference evidence="3" key="1">
    <citation type="submission" date="2022-07" db="EMBL/GenBank/DDBJ databases">
        <authorList>
            <person name="Macas J."/>
            <person name="Novak P."/>
            <person name="Neumann P."/>
        </authorList>
    </citation>
    <scope>NUCLEOTIDE SEQUENCE</scope>
</reference>
<evidence type="ECO:0000313" key="3">
    <source>
        <dbReference type="EMBL" id="CAH9090034.1"/>
    </source>
</evidence>
<organism evidence="3 4">
    <name type="scientific">Cuscuta epithymum</name>
    <dbReference type="NCBI Taxonomy" id="186058"/>
    <lineage>
        <taxon>Eukaryota</taxon>
        <taxon>Viridiplantae</taxon>
        <taxon>Streptophyta</taxon>
        <taxon>Embryophyta</taxon>
        <taxon>Tracheophyta</taxon>
        <taxon>Spermatophyta</taxon>
        <taxon>Magnoliopsida</taxon>
        <taxon>eudicotyledons</taxon>
        <taxon>Gunneridae</taxon>
        <taxon>Pentapetalae</taxon>
        <taxon>asterids</taxon>
        <taxon>lamiids</taxon>
        <taxon>Solanales</taxon>
        <taxon>Convolvulaceae</taxon>
        <taxon>Cuscuteae</taxon>
        <taxon>Cuscuta</taxon>
        <taxon>Cuscuta subgen. Cuscuta</taxon>
    </lineage>
</organism>
<feature type="compositionally biased region" description="Basic and acidic residues" evidence="1">
    <location>
        <begin position="1"/>
        <end position="11"/>
    </location>
</feature>
<dbReference type="PANTHER" id="PTHR23272:SF184">
    <property type="entry name" value="OS03G0311250 PROTEIN"/>
    <property type="match status" value="1"/>
</dbReference>
<evidence type="ECO:0000259" key="2">
    <source>
        <dbReference type="Pfam" id="PF05699"/>
    </source>
</evidence>
<dbReference type="InterPro" id="IPR008906">
    <property type="entry name" value="HATC_C_dom"/>
</dbReference>
<dbReference type="PANTHER" id="PTHR23272">
    <property type="entry name" value="BED FINGER-RELATED"/>
    <property type="match status" value="1"/>
</dbReference>
<sequence>MLMNLVKDRVKQMSGSQHNSRSEFDRYLDEERGDDEEKDVLTWWKIHSPRFPVVARMARDILAIPVSTVASESAFSTGGRTLDQFRSSLTPKVKDSKLLSLHYINNIFVFDNKCLFCFDLYYINSL</sequence>
<evidence type="ECO:0000313" key="4">
    <source>
        <dbReference type="Proteomes" id="UP001152523"/>
    </source>
</evidence>
<dbReference type="SUPFAM" id="SSF53098">
    <property type="entry name" value="Ribonuclease H-like"/>
    <property type="match status" value="1"/>
</dbReference>
<evidence type="ECO:0000256" key="1">
    <source>
        <dbReference type="SAM" id="MobiDB-lite"/>
    </source>
</evidence>
<dbReference type="AlphaFoldDB" id="A0AAV0D6M2"/>
<comment type="caution">
    <text evidence="3">The sequence shown here is derived from an EMBL/GenBank/DDBJ whole genome shotgun (WGS) entry which is preliminary data.</text>
</comment>
<gene>
    <name evidence="3" type="ORF">CEPIT_LOCUS11109</name>
</gene>
<dbReference type="InterPro" id="IPR012337">
    <property type="entry name" value="RNaseH-like_sf"/>
</dbReference>
<feature type="region of interest" description="Disordered" evidence="1">
    <location>
        <begin position="1"/>
        <end position="32"/>
    </location>
</feature>